<feature type="domain" description="DUF7779" evidence="3">
    <location>
        <begin position="512"/>
        <end position="607"/>
    </location>
</feature>
<feature type="domain" description="NB-ARC" evidence="2">
    <location>
        <begin position="273"/>
        <end position="409"/>
    </location>
</feature>
<dbReference type="PROSITE" id="PS50005">
    <property type="entry name" value="TPR"/>
    <property type="match status" value="1"/>
</dbReference>
<protein>
    <submittedName>
        <fullName evidence="4">Uncharacterized protein</fullName>
    </submittedName>
</protein>
<dbReference type="PANTHER" id="PTHR35205:SF1">
    <property type="entry name" value="ZU5 DOMAIN-CONTAINING PROTEIN"/>
    <property type="match status" value="1"/>
</dbReference>
<dbReference type="GeneID" id="43643030"/>
<dbReference type="Gene3D" id="3.40.50.300">
    <property type="entry name" value="P-loop containing nucleotide triphosphate hydrolases"/>
    <property type="match status" value="1"/>
</dbReference>
<organism evidence="4 5">
    <name type="scientific">Aspergillus pseudotamarii</name>
    <dbReference type="NCBI Taxonomy" id="132259"/>
    <lineage>
        <taxon>Eukaryota</taxon>
        <taxon>Fungi</taxon>
        <taxon>Dikarya</taxon>
        <taxon>Ascomycota</taxon>
        <taxon>Pezizomycotina</taxon>
        <taxon>Eurotiomycetes</taxon>
        <taxon>Eurotiomycetidae</taxon>
        <taxon>Eurotiales</taxon>
        <taxon>Aspergillaceae</taxon>
        <taxon>Aspergillus</taxon>
        <taxon>Aspergillus subgen. Circumdati</taxon>
    </lineage>
</organism>
<accession>A0A5N6T6U0</accession>
<dbReference type="InterPro" id="IPR027417">
    <property type="entry name" value="P-loop_NTPase"/>
</dbReference>
<evidence type="ECO:0000259" key="3">
    <source>
        <dbReference type="Pfam" id="PF25000"/>
    </source>
</evidence>
<keyword evidence="5" id="KW-1185">Reference proteome</keyword>
<dbReference type="InterPro" id="IPR056681">
    <property type="entry name" value="DUF7779"/>
</dbReference>
<name>A0A5N6T6U0_ASPPS</name>
<sequence length="982" mass="110562">MGASSLNPVPRPGVWSLVRQRFKESLHDESDLEICMETFSLDILLSQLKSVAKAHRNENCLLASLSRFRPSLVYLNDFMTVLVLSFALDGKTGALLWGGICLLLSVSFIAPTLSHASKEVSLQLLAPLEEIFSEVQVMLEDLIVALPRIYPSENNIIVDERLETAMVDLYTELVLFCARAISFIRVRRQHLLPIRRSWPQFSRDFQQSLKRIQMFSQPVERETQRAATTAALKWNNEMITLFQSLNTGHKHPGLELPCFYVPLTLNDRFYVREGLLDQVADALSPKVGRSGPCTLALYGIGGAGKTQVALQYAHRTREQYDVVLWISADSTVKMAQDYMAVARRLGVIPATLETQDAFGAMVKVKSWLADTTCSWLLIFDNADNLEVLDYGWPHGVVGSILITTRDFNASLHPASQGIYVNVFDARMGTEALQRLLGPSYEYPNNAPLIAELNKLLGGLPLALNQMSSYIRQQKMGLKDFLILYQNNQDKLHKRRPAAFDYQHTIGTVWELALEKLTGNAAVLQRLLAFLDPEAIDEATLCNAASALSNQTLFNDSILMFLADPIDFEDAKAELLRAALIDRDPRSKSISVHRLIQQATLSGLSPTEKARYFDLCSQILCQAFPSSWTDQEHVWVYHAWEACEKCLRHVMSLAERFAQVEGGVNCSDTFIELLLRCSWYLYEAEYYEESQNLLQVCLQALERKGDTNSSRYAQARNVMGLVQVDLRENTKALRNLKQALEIRESILPPTDWGIGVSISNVGFAYTEKGDLTQAMSYLQRSLEFRKATNCRMVDNSYANIASCLLRMGKPDEAEAMYTSVPDVCDLTDEQLLRENLPRYASGMQLLSMVRQAQGRLDEALDFASKVLQFRRQKFGSRFKTCDSLCHVAKLMLLTQKSMAALQLLDECISVASSLPKAEGYLALAYFRKYKIYKAEGHAHAADCFRDAIRAKEVTAGRLGSDYDPNLADDDEAAYTQLVAWLLW</sequence>
<dbReference type="InterPro" id="IPR002182">
    <property type="entry name" value="NB-ARC"/>
</dbReference>
<gene>
    <name evidence="4" type="ORF">BDV38DRAFT_278715</name>
</gene>
<dbReference type="EMBL" id="ML743556">
    <property type="protein sequence ID" value="KAE8141931.1"/>
    <property type="molecule type" value="Genomic_DNA"/>
</dbReference>
<dbReference type="SUPFAM" id="SSF48452">
    <property type="entry name" value="TPR-like"/>
    <property type="match status" value="1"/>
</dbReference>
<evidence type="ECO:0000313" key="4">
    <source>
        <dbReference type="EMBL" id="KAE8141931.1"/>
    </source>
</evidence>
<dbReference type="AlphaFoldDB" id="A0A5N6T6U0"/>
<evidence type="ECO:0000256" key="1">
    <source>
        <dbReference type="PROSITE-ProRule" id="PRU00339"/>
    </source>
</evidence>
<keyword evidence="1" id="KW-0802">TPR repeat</keyword>
<dbReference type="Pfam" id="PF25000">
    <property type="entry name" value="DUF7779"/>
    <property type="match status" value="1"/>
</dbReference>
<proteinExistence type="predicted"/>
<evidence type="ECO:0000259" key="2">
    <source>
        <dbReference type="Pfam" id="PF00931"/>
    </source>
</evidence>
<dbReference type="Gene3D" id="1.25.40.10">
    <property type="entry name" value="Tetratricopeptide repeat domain"/>
    <property type="match status" value="2"/>
</dbReference>
<dbReference type="Pfam" id="PF00931">
    <property type="entry name" value="NB-ARC"/>
    <property type="match status" value="1"/>
</dbReference>
<dbReference type="Pfam" id="PF13424">
    <property type="entry name" value="TPR_12"/>
    <property type="match status" value="1"/>
</dbReference>
<dbReference type="PRINTS" id="PR00364">
    <property type="entry name" value="DISEASERSIST"/>
</dbReference>
<dbReference type="OrthoDB" id="6161812at2759"/>
<dbReference type="GO" id="GO:0043531">
    <property type="term" value="F:ADP binding"/>
    <property type="evidence" value="ECO:0007669"/>
    <property type="project" value="InterPro"/>
</dbReference>
<reference evidence="4 5" key="1">
    <citation type="submission" date="2019-04" db="EMBL/GenBank/DDBJ databases">
        <title>Friends and foes A comparative genomics study of 23 Aspergillus species from section Flavi.</title>
        <authorList>
            <consortium name="DOE Joint Genome Institute"/>
            <person name="Kjaerbolling I."/>
            <person name="Vesth T."/>
            <person name="Frisvad J.C."/>
            <person name="Nybo J.L."/>
            <person name="Theobald S."/>
            <person name="Kildgaard S."/>
            <person name="Isbrandt T."/>
            <person name="Kuo A."/>
            <person name="Sato A."/>
            <person name="Lyhne E.K."/>
            <person name="Kogle M.E."/>
            <person name="Wiebenga A."/>
            <person name="Kun R.S."/>
            <person name="Lubbers R.J."/>
            <person name="Makela M.R."/>
            <person name="Barry K."/>
            <person name="Chovatia M."/>
            <person name="Clum A."/>
            <person name="Daum C."/>
            <person name="Haridas S."/>
            <person name="He G."/>
            <person name="LaButti K."/>
            <person name="Lipzen A."/>
            <person name="Mondo S."/>
            <person name="Riley R."/>
            <person name="Salamov A."/>
            <person name="Simmons B.A."/>
            <person name="Magnuson J.K."/>
            <person name="Henrissat B."/>
            <person name="Mortensen U.H."/>
            <person name="Larsen T.O."/>
            <person name="Devries R.P."/>
            <person name="Grigoriev I.V."/>
            <person name="Machida M."/>
            <person name="Baker S.E."/>
            <person name="Andersen M.R."/>
        </authorList>
    </citation>
    <scope>NUCLEOTIDE SEQUENCE [LARGE SCALE GENOMIC DNA]</scope>
    <source>
        <strain evidence="4 5">CBS 117625</strain>
    </source>
</reference>
<dbReference type="RefSeq" id="XP_031917994.1">
    <property type="nucleotide sequence ID" value="XM_032058820.1"/>
</dbReference>
<feature type="repeat" description="TPR" evidence="1">
    <location>
        <begin position="754"/>
        <end position="787"/>
    </location>
</feature>
<dbReference type="Proteomes" id="UP000325672">
    <property type="component" value="Unassembled WGS sequence"/>
</dbReference>
<dbReference type="InterPro" id="IPR019734">
    <property type="entry name" value="TPR_rpt"/>
</dbReference>
<dbReference type="SMART" id="SM00028">
    <property type="entry name" value="TPR"/>
    <property type="match status" value="4"/>
</dbReference>
<evidence type="ECO:0000313" key="5">
    <source>
        <dbReference type="Proteomes" id="UP000325672"/>
    </source>
</evidence>
<dbReference type="InterPro" id="IPR011990">
    <property type="entry name" value="TPR-like_helical_dom_sf"/>
</dbReference>
<dbReference type="SUPFAM" id="SSF52540">
    <property type="entry name" value="P-loop containing nucleoside triphosphate hydrolases"/>
    <property type="match status" value="1"/>
</dbReference>
<dbReference type="PANTHER" id="PTHR35205">
    <property type="entry name" value="NB-ARC AND TPR DOMAIN PROTEIN"/>
    <property type="match status" value="1"/>
</dbReference>